<dbReference type="GO" id="GO:0005524">
    <property type="term" value="F:ATP binding"/>
    <property type="evidence" value="ECO:0007669"/>
    <property type="project" value="UniProtKB-KW"/>
</dbReference>
<feature type="domain" description="Pyruvate kinase barrel" evidence="14">
    <location>
        <begin position="25"/>
        <end position="255"/>
    </location>
</feature>
<keyword evidence="5 13" id="KW-0808">Transferase</keyword>
<dbReference type="GeneID" id="120254707"/>
<protein>
    <recommendedName>
        <fullName evidence="4 13">Pyruvate kinase</fullName>
        <ecNumber evidence="4 13">2.7.1.40</ecNumber>
    </recommendedName>
</protein>
<dbReference type="SUPFAM" id="SSF50800">
    <property type="entry name" value="PK beta-barrel domain-like"/>
    <property type="match status" value="1"/>
</dbReference>
<keyword evidence="8 13" id="KW-0418">Kinase</keyword>
<evidence type="ECO:0000256" key="8">
    <source>
        <dbReference type="ARBA" id="ARBA00022777"/>
    </source>
</evidence>
<dbReference type="GO" id="GO:0000287">
    <property type="term" value="F:magnesium ion binding"/>
    <property type="evidence" value="ECO:0007669"/>
    <property type="project" value="InterPro"/>
</dbReference>
<evidence type="ECO:0000313" key="16">
    <source>
        <dbReference type="RefSeq" id="XP_039118695.1"/>
    </source>
</evidence>
<dbReference type="Proteomes" id="UP001515500">
    <property type="component" value="Unplaced"/>
</dbReference>
<keyword evidence="6" id="KW-0479">Metal-binding</keyword>
<dbReference type="Gene3D" id="2.40.33.10">
    <property type="entry name" value="PK beta-barrel domain-like"/>
    <property type="match status" value="1"/>
</dbReference>
<name>A0AB40AU97_DIOCR</name>
<evidence type="ECO:0000256" key="4">
    <source>
        <dbReference type="ARBA" id="ARBA00012142"/>
    </source>
</evidence>
<dbReference type="InterPro" id="IPR015793">
    <property type="entry name" value="Pyrv_Knase_brl"/>
</dbReference>
<comment type="pathway">
    <text evidence="2 13">Carbohydrate degradation; glycolysis; pyruvate from D-glyceraldehyde 3-phosphate: step 5/5.</text>
</comment>
<dbReference type="SUPFAM" id="SSF51621">
    <property type="entry name" value="Phosphoenolpyruvate/pyruvate domain"/>
    <property type="match status" value="1"/>
</dbReference>
<dbReference type="GO" id="GO:0016301">
    <property type="term" value="F:kinase activity"/>
    <property type="evidence" value="ECO:0007669"/>
    <property type="project" value="UniProtKB-KW"/>
</dbReference>
<evidence type="ECO:0000256" key="9">
    <source>
        <dbReference type="ARBA" id="ARBA00022840"/>
    </source>
</evidence>
<dbReference type="Pfam" id="PF00224">
    <property type="entry name" value="PK"/>
    <property type="match status" value="1"/>
</dbReference>
<dbReference type="EC" id="2.7.1.40" evidence="4 13"/>
<dbReference type="InterPro" id="IPR015806">
    <property type="entry name" value="Pyrv_Knase_insert_dom_sf"/>
</dbReference>
<evidence type="ECO:0000256" key="5">
    <source>
        <dbReference type="ARBA" id="ARBA00022679"/>
    </source>
</evidence>
<evidence type="ECO:0000256" key="13">
    <source>
        <dbReference type="RuleBase" id="RU000504"/>
    </source>
</evidence>
<comment type="catalytic activity">
    <reaction evidence="13">
        <text>pyruvate + ATP = phosphoenolpyruvate + ADP + H(+)</text>
        <dbReference type="Rhea" id="RHEA:18157"/>
        <dbReference type="ChEBI" id="CHEBI:15361"/>
        <dbReference type="ChEBI" id="CHEBI:15378"/>
        <dbReference type="ChEBI" id="CHEBI:30616"/>
        <dbReference type="ChEBI" id="CHEBI:58702"/>
        <dbReference type="ChEBI" id="CHEBI:456216"/>
        <dbReference type="EC" id="2.7.1.40"/>
    </reaction>
</comment>
<organism evidence="15 16">
    <name type="scientific">Dioscorea cayennensis subsp. rotundata</name>
    <name type="common">White Guinea yam</name>
    <name type="synonym">Dioscorea rotundata</name>
    <dbReference type="NCBI Taxonomy" id="55577"/>
    <lineage>
        <taxon>Eukaryota</taxon>
        <taxon>Viridiplantae</taxon>
        <taxon>Streptophyta</taxon>
        <taxon>Embryophyta</taxon>
        <taxon>Tracheophyta</taxon>
        <taxon>Spermatophyta</taxon>
        <taxon>Magnoliopsida</taxon>
        <taxon>Liliopsida</taxon>
        <taxon>Dioscoreales</taxon>
        <taxon>Dioscoreaceae</taxon>
        <taxon>Dioscorea</taxon>
    </lineage>
</organism>
<proteinExistence type="inferred from homology"/>
<keyword evidence="15" id="KW-1185">Reference proteome</keyword>
<dbReference type="InterPro" id="IPR001697">
    <property type="entry name" value="Pyr_Knase"/>
</dbReference>
<evidence type="ECO:0000256" key="12">
    <source>
        <dbReference type="ARBA" id="ARBA00023317"/>
    </source>
</evidence>
<dbReference type="PANTHER" id="PTHR11817">
    <property type="entry name" value="PYRUVATE KINASE"/>
    <property type="match status" value="1"/>
</dbReference>
<evidence type="ECO:0000256" key="6">
    <source>
        <dbReference type="ARBA" id="ARBA00022723"/>
    </source>
</evidence>
<accession>A0AB40AU97</accession>
<dbReference type="FunFam" id="2.40.33.10:FF:000004">
    <property type="entry name" value="Pyruvate kinase"/>
    <property type="match status" value="1"/>
</dbReference>
<gene>
    <name evidence="16" type="primary">LOC120254707</name>
</gene>
<reference evidence="16" key="1">
    <citation type="submission" date="2025-08" db="UniProtKB">
        <authorList>
            <consortium name="RefSeq"/>
        </authorList>
    </citation>
    <scope>IDENTIFICATION</scope>
</reference>
<keyword evidence="10 13" id="KW-0460">Magnesium</keyword>
<evidence type="ECO:0000256" key="11">
    <source>
        <dbReference type="ARBA" id="ARBA00023152"/>
    </source>
</evidence>
<keyword evidence="11 13" id="KW-0324">Glycolysis</keyword>
<sequence length="255" mass="28146">MLIDELRWLASVLKSLKPGFFSSLTKIVGTLGPKSRSVEVIEACLTAGMSVARFDFSWLNADYHQETLDNLRTASENVKKLCAVMLDTMGPELQVFNENGNPIELIVDANVVITPDLSKVPSAEVLPVNYSGLAKAVKKGDTIFIGQYLYTGSETTSVWLEVVETNGEDIICLVKNSATLAGFIFTMHVSQVHIDLPTLSSSDKQAISTWGLHNEVDIISLSYTRHVEDVRSFRAFLEAHNLHKTLIFAKVENAE</sequence>
<dbReference type="InterPro" id="IPR040442">
    <property type="entry name" value="Pyrv_kinase-like_dom_sf"/>
</dbReference>
<dbReference type="GO" id="GO:0004743">
    <property type="term" value="F:pyruvate kinase activity"/>
    <property type="evidence" value="ECO:0007669"/>
    <property type="project" value="UniProtKB-EC"/>
</dbReference>
<evidence type="ECO:0000259" key="14">
    <source>
        <dbReference type="Pfam" id="PF00224"/>
    </source>
</evidence>
<evidence type="ECO:0000256" key="7">
    <source>
        <dbReference type="ARBA" id="ARBA00022741"/>
    </source>
</evidence>
<comment type="similarity">
    <text evidence="3 13">Belongs to the pyruvate kinase family.</text>
</comment>
<evidence type="ECO:0000313" key="15">
    <source>
        <dbReference type="Proteomes" id="UP001515500"/>
    </source>
</evidence>
<evidence type="ECO:0000256" key="1">
    <source>
        <dbReference type="ARBA" id="ARBA00001958"/>
    </source>
</evidence>
<dbReference type="AlphaFoldDB" id="A0AB40AU97"/>
<dbReference type="RefSeq" id="XP_039118695.1">
    <property type="nucleotide sequence ID" value="XM_039262761.1"/>
</dbReference>
<dbReference type="PRINTS" id="PR01050">
    <property type="entry name" value="PYRUVTKNASE"/>
</dbReference>
<evidence type="ECO:0000256" key="3">
    <source>
        <dbReference type="ARBA" id="ARBA00008663"/>
    </source>
</evidence>
<keyword evidence="9" id="KW-0067">ATP-binding</keyword>
<comment type="cofactor">
    <cofactor evidence="1">
        <name>K(+)</name>
        <dbReference type="ChEBI" id="CHEBI:29103"/>
    </cofactor>
</comment>
<keyword evidence="12" id="KW-0670">Pyruvate</keyword>
<evidence type="ECO:0000256" key="10">
    <source>
        <dbReference type="ARBA" id="ARBA00022842"/>
    </source>
</evidence>
<dbReference type="InterPro" id="IPR011037">
    <property type="entry name" value="Pyrv_Knase-like_insert_dom_sf"/>
</dbReference>
<keyword evidence="7" id="KW-0547">Nucleotide-binding</keyword>
<evidence type="ECO:0000256" key="2">
    <source>
        <dbReference type="ARBA" id="ARBA00004997"/>
    </source>
</evidence>
<dbReference type="Gene3D" id="3.20.20.60">
    <property type="entry name" value="Phosphoenolpyruvate-binding domains"/>
    <property type="match status" value="1"/>
</dbReference>
<dbReference type="InterPro" id="IPR015813">
    <property type="entry name" value="Pyrv/PenolPyrv_kinase-like_dom"/>
</dbReference>
<dbReference type="GO" id="GO:0030955">
    <property type="term" value="F:potassium ion binding"/>
    <property type="evidence" value="ECO:0007669"/>
    <property type="project" value="InterPro"/>
</dbReference>
<feature type="non-terminal residue" evidence="16">
    <location>
        <position position="255"/>
    </location>
</feature>